<dbReference type="Proteomes" id="UP000004367">
    <property type="component" value="Unassembled WGS sequence"/>
</dbReference>
<dbReference type="EMBL" id="BAFE01000068">
    <property type="protein sequence ID" value="GAB48969.1"/>
    <property type="molecule type" value="Genomic_DNA"/>
</dbReference>
<dbReference type="STRING" id="1089455.MOPEL_091_00140"/>
<dbReference type="eggNOG" id="ENOG502ZBU7">
    <property type="taxonomic scope" value="Bacteria"/>
</dbReference>
<protein>
    <recommendedName>
        <fullName evidence="4">DUF3027 domain-containing protein</fullName>
    </recommendedName>
</protein>
<dbReference type="InterPro" id="IPR021391">
    <property type="entry name" value="DUF3027"/>
</dbReference>
<keyword evidence="3" id="KW-1185">Reference proteome</keyword>
<name>H5UTB1_9MICO</name>
<evidence type="ECO:0000313" key="3">
    <source>
        <dbReference type="Proteomes" id="UP000004367"/>
    </source>
</evidence>
<gene>
    <name evidence="2" type="ORF">MOPEL_091_00140</name>
</gene>
<feature type="region of interest" description="Disordered" evidence="1">
    <location>
        <begin position="208"/>
        <end position="237"/>
    </location>
</feature>
<proteinExistence type="predicted"/>
<reference evidence="2 3" key="1">
    <citation type="submission" date="2012-02" db="EMBL/GenBank/DDBJ databases">
        <title>Whole genome shotgun sequence of Mobilicoccus pelagius NBRC 104925.</title>
        <authorList>
            <person name="Yoshida Y."/>
            <person name="Hosoyama A."/>
            <person name="Tsuchikane K."/>
            <person name="Katsumata H."/>
            <person name="Yamazaki S."/>
            <person name="Fujita N."/>
        </authorList>
    </citation>
    <scope>NUCLEOTIDE SEQUENCE [LARGE SCALE GENOMIC DNA]</scope>
    <source>
        <strain evidence="2 3">NBRC 104925</strain>
    </source>
</reference>
<sequence length="248" mass="26908">MREMAIKKDTTLAEAVDLAREAAESIAEPGAVGDYIGMTMDDERLATHSFVCTTPAYRGWRWAVVVTRIPRSRKVTVCETNLLPGEDALLAPAWVPYVERLQPGDVGPGDVLPYEEDDENLEPGFEATGEEDVDQMALWELGLGRARVLSAEGRDAAAQRWYDGEHGPHAEVAEKSREMCTTCGYYVPLAGALRVMFGVCANAWSPSDGKVVSRDHGCGAHSESDVRESKRTSAPSPLVDDLAVDVVG</sequence>
<evidence type="ECO:0000256" key="1">
    <source>
        <dbReference type="SAM" id="MobiDB-lite"/>
    </source>
</evidence>
<organism evidence="2 3">
    <name type="scientific">Mobilicoccus pelagius NBRC 104925</name>
    <dbReference type="NCBI Taxonomy" id="1089455"/>
    <lineage>
        <taxon>Bacteria</taxon>
        <taxon>Bacillati</taxon>
        <taxon>Actinomycetota</taxon>
        <taxon>Actinomycetes</taxon>
        <taxon>Micrococcales</taxon>
        <taxon>Dermatophilaceae</taxon>
        <taxon>Mobilicoccus</taxon>
    </lineage>
</organism>
<comment type="caution">
    <text evidence="2">The sequence shown here is derived from an EMBL/GenBank/DDBJ whole genome shotgun (WGS) entry which is preliminary data.</text>
</comment>
<dbReference type="AlphaFoldDB" id="H5UTB1"/>
<evidence type="ECO:0000313" key="2">
    <source>
        <dbReference type="EMBL" id="GAB48969.1"/>
    </source>
</evidence>
<evidence type="ECO:0008006" key="4">
    <source>
        <dbReference type="Google" id="ProtNLM"/>
    </source>
</evidence>
<accession>H5UTB1</accession>
<feature type="compositionally biased region" description="Basic and acidic residues" evidence="1">
    <location>
        <begin position="211"/>
        <end position="231"/>
    </location>
</feature>
<dbReference type="Pfam" id="PF11228">
    <property type="entry name" value="DUF3027"/>
    <property type="match status" value="1"/>
</dbReference>